<dbReference type="Pfam" id="PF01126">
    <property type="entry name" value="Heme_oxygenase"/>
    <property type="match status" value="1"/>
</dbReference>
<keyword evidence="2" id="KW-1185">Reference proteome</keyword>
<dbReference type="SUPFAM" id="SSF48613">
    <property type="entry name" value="Heme oxygenase-like"/>
    <property type="match status" value="1"/>
</dbReference>
<protein>
    <submittedName>
        <fullName evidence="1">Biliverdin-producing heme oxygenase</fullName>
    </submittedName>
</protein>
<dbReference type="Proteomes" id="UP001326110">
    <property type="component" value="Chromosome"/>
</dbReference>
<gene>
    <name evidence="1" type="ORF">SR858_03890</name>
</gene>
<sequence length="203" mass="21669">METRDQDVLAALRAATAARHAELDAHTPLAAPEVDLAAYGAHLRLLERWLAPVPGWLAAFNDGPQLPDYLGAIRADLAHSALASAAASDESVTPSQLQQLPPSLSQPPAPWPAQASAAYRWGVCYVVEGSQLGGAVLYKRLAARLAPHPLDYLRGNGSPGPRWQQFLAALRANVVEPAQIEDACAGARDAFDRLIALNRAMDQ</sequence>
<evidence type="ECO:0000313" key="1">
    <source>
        <dbReference type="EMBL" id="WQH05490.1"/>
    </source>
</evidence>
<evidence type="ECO:0000313" key="2">
    <source>
        <dbReference type="Proteomes" id="UP001326110"/>
    </source>
</evidence>
<dbReference type="InterPro" id="IPR016084">
    <property type="entry name" value="Haem_Oase-like_multi-hlx"/>
</dbReference>
<name>A0ABZ0Y0C9_9BURK</name>
<organism evidence="1 2">
    <name type="scientific">Duganella zoogloeoides</name>
    <dbReference type="NCBI Taxonomy" id="75659"/>
    <lineage>
        <taxon>Bacteria</taxon>
        <taxon>Pseudomonadati</taxon>
        <taxon>Pseudomonadota</taxon>
        <taxon>Betaproteobacteria</taxon>
        <taxon>Burkholderiales</taxon>
        <taxon>Oxalobacteraceae</taxon>
        <taxon>Telluria group</taxon>
        <taxon>Duganella</taxon>
    </lineage>
</organism>
<dbReference type="EMBL" id="CP140152">
    <property type="protein sequence ID" value="WQH05490.1"/>
    <property type="molecule type" value="Genomic_DNA"/>
</dbReference>
<dbReference type="InterPro" id="IPR016053">
    <property type="entry name" value="Haem_Oase-like"/>
</dbReference>
<dbReference type="CDD" id="cd19166">
    <property type="entry name" value="HemeO-bac"/>
    <property type="match status" value="1"/>
</dbReference>
<dbReference type="Gene3D" id="1.20.910.10">
    <property type="entry name" value="Heme oxygenase-like"/>
    <property type="match status" value="1"/>
</dbReference>
<proteinExistence type="predicted"/>
<accession>A0ABZ0Y0C9</accession>
<dbReference type="RefSeq" id="WP_019923052.1">
    <property type="nucleotide sequence ID" value="NZ_CP140152.1"/>
</dbReference>
<reference evidence="1 2" key="1">
    <citation type="submission" date="2023-11" db="EMBL/GenBank/DDBJ databases">
        <title>MicrobeMod: A computational toolkit for identifying prokaryotic methylation and restriction-modification with nanopore sequencing.</title>
        <authorList>
            <person name="Crits-Christoph A."/>
            <person name="Kang S.C."/>
            <person name="Lee H."/>
            <person name="Ostrov N."/>
        </authorList>
    </citation>
    <scope>NUCLEOTIDE SEQUENCE [LARGE SCALE GENOMIC DNA]</scope>
    <source>
        <strain evidence="1 2">ATCC 25935</strain>
    </source>
</reference>